<keyword evidence="3" id="KW-1185">Reference proteome</keyword>
<dbReference type="AlphaFoldDB" id="A0A410PW36"/>
<organism evidence="2 3">
    <name type="scientific">Aminipila luticellarii</name>
    <dbReference type="NCBI Taxonomy" id="2507160"/>
    <lineage>
        <taxon>Bacteria</taxon>
        <taxon>Bacillati</taxon>
        <taxon>Bacillota</taxon>
        <taxon>Clostridia</taxon>
        <taxon>Peptostreptococcales</taxon>
        <taxon>Anaerovoracaceae</taxon>
        <taxon>Aminipila</taxon>
    </lineage>
</organism>
<dbReference type="OrthoDB" id="283553at2"/>
<dbReference type="EMBL" id="CP035281">
    <property type="protein sequence ID" value="QAT43153.1"/>
    <property type="molecule type" value="Genomic_DNA"/>
</dbReference>
<name>A0A410PW36_9FIRM</name>
<protein>
    <submittedName>
        <fullName evidence="2">YggT family protein</fullName>
    </submittedName>
</protein>
<evidence type="ECO:0000256" key="1">
    <source>
        <dbReference type="SAM" id="Phobius"/>
    </source>
</evidence>
<accession>A0A410PW36</accession>
<feature type="transmembrane region" description="Helical" evidence="1">
    <location>
        <begin position="69"/>
        <end position="92"/>
    </location>
</feature>
<evidence type="ECO:0000313" key="2">
    <source>
        <dbReference type="EMBL" id="QAT43153.1"/>
    </source>
</evidence>
<evidence type="ECO:0000313" key="3">
    <source>
        <dbReference type="Proteomes" id="UP000287601"/>
    </source>
</evidence>
<dbReference type="Pfam" id="PF02325">
    <property type="entry name" value="CCB3_YggT"/>
    <property type="match status" value="1"/>
</dbReference>
<reference evidence="2 3" key="1">
    <citation type="submission" date="2019-01" db="EMBL/GenBank/DDBJ databases">
        <title>Draft genomes of a novel of Aminipila strains.</title>
        <authorList>
            <person name="Ma S."/>
        </authorList>
    </citation>
    <scope>NUCLEOTIDE SEQUENCE [LARGE SCALE GENOMIC DNA]</scope>
    <source>
        <strain evidence="3">JN-39</strain>
    </source>
</reference>
<dbReference type="InterPro" id="IPR003425">
    <property type="entry name" value="CCB3/YggT"/>
</dbReference>
<keyword evidence="1" id="KW-1133">Transmembrane helix</keyword>
<dbReference type="GO" id="GO:0016020">
    <property type="term" value="C:membrane"/>
    <property type="evidence" value="ECO:0007669"/>
    <property type="project" value="InterPro"/>
</dbReference>
<sequence>MKFLLINAISWFADILIFLLLARAVLSWFITGQYNSLYKMYGVICNLTEPIVAPCRKLSMKLNTGMLDLSVFFAFFLVSIARKLIITLLLIIM</sequence>
<keyword evidence="1" id="KW-0472">Membrane</keyword>
<dbReference type="Proteomes" id="UP000287601">
    <property type="component" value="Chromosome"/>
</dbReference>
<proteinExistence type="predicted"/>
<gene>
    <name evidence="2" type="ORF">EQM06_07820</name>
</gene>
<feature type="transmembrane region" description="Helical" evidence="1">
    <location>
        <begin position="12"/>
        <end position="30"/>
    </location>
</feature>
<keyword evidence="1" id="KW-0812">Transmembrane</keyword>
<dbReference type="KEGG" id="amij:EQM06_07820"/>
<dbReference type="RefSeq" id="WP_128745801.1">
    <property type="nucleotide sequence ID" value="NZ_CP035281.1"/>
</dbReference>